<dbReference type="PANTHER" id="PTHR43498:SF1">
    <property type="entry name" value="COB--COM HETERODISULFIDE REDUCTASE IRON-SULFUR SUBUNIT A"/>
    <property type="match status" value="1"/>
</dbReference>
<evidence type="ECO:0000256" key="2">
    <source>
        <dbReference type="ARBA" id="ARBA00022723"/>
    </source>
</evidence>
<dbReference type="SUPFAM" id="SSF51905">
    <property type="entry name" value="FAD/NAD(P)-binding domain"/>
    <property type="match status" value="1"/>
</dbReference>
<evidence type="ECO:0000256" key="4">
    <source>
        <dbReference type="ARBA" id="ARBA00023004"/>
    </source>
</evidence>
<keyword evidence="5" id="KW-0411">Iron-sulfur</keyword>
<keyword evidence="1" id="KW-0004">4Fe-4S</keyword>
<evidence type="ECO:0000256" key="1">
    <source>
        <dbReference type="ARBA" id="ARBA00022485"/>
    </source>
</evidence>
<reference evidence="6" key="1">
    <citation type="submission" date="2020-10" db="EMBL/GenBank/DDBJ databases">
        <title>ChiBAC.</title>
        <authorList>
            <person name="Zenner C."/>
            <person name="Hitch T.C.A."/>
            <person name="Clavel T."/>
        </authorList>
    </citation>
    <scope>NUCLEOTIDE SEQUENCE</scope>
    <source>
        <strain evidence="6">DSM 107454</strain>
    </source>
</reference>
<keyword evidence="2" id="KW-0479">Metal-binding</keyword>
<keyword evidence="4" id="KW-0408">Iron</keyword>
<organism evidence="6 7">
    <name type="scientific">Ructibacterium gallinarum</name>
    <dbReference type="NCBI Taxonomy" id="2779355"/>
    <lineage>
        <taxon>Bacteria</taxon>
        <taxon>Bacillati</taxon>
        <taxon>Bacillota</taxon>
        <taxon>Clostridia</taxon>
        <taxon>Eubacteriales</taxon>
        <taxon>Oscillospiraceae</taxon>
        <taxon>Ructibacterium</taxon>
    </lineage>
</organism>
<dbReference type="RefSeq" id="WP_226392744.1">
    <property type="nucleotide sequence ID" value="NZ_JADCKB010000012.1"/>
</dbReference>
<evidence type="ECO:0000313" key="7">
    <source>
        <dbReference type="Proteomes" id="UP000806542"/>
    </source>
</evidence>
<dbReference type="EMBL" id="JADCKB010000012">
    <property type="protein sequence ID" value="MBE5040194.1"/>
    <property type="molecule type" value="Genomic_DNA"/>
</dbReference>
<dbReference type="InterPro" id="IPR036188">
    <property type="entry name" value="FAD/NAD-bd_sf"/>
</dbReference>
<dbReference type="InterPro" id="IPR039650">
    <property type="entry name" value="HdrA-like"/>
</dbReference>
<comment type="caution">
    <text evidence="6">The sequence shown here is derived from an EMBL/GenBank/DDBJ whole genome shotgun (WGS) entry which is preliminary data.</text>
</comment>
<sequence length="469" mass="50506">MAEKKYDVLIVGGGISGAAAGIAAARMGADCLLVEQYGFLGGMLTAGGVGPMMTFHAGSLQVVRGICEEVVARMKQKGQSPGHIPDSTGYTYSVTPFDAEGMKETLEEMYLEAGGRLLYHTAAAGVTCRGNRLQEITVANKAGLSRLRADIWIDATGDGDLCQWAGVPMEKGRPEDGKNMPLTMNIKMGNVDTQKVREYMRGHLDQFTHLNAQNVDLIDRAVRLSVSGFHREFRQALAENRVFSVRRDLLFFETNTPGEVIVNTASVCGCDPTDPWALSQAETLGRQRAAALARFIKAEIPGFQQARVLQTGPAIGVRSSRRLCGKYCLTAEDILTGKRFWDAVAYGGYPVDVPPPSGDKDRVHAGRMQKIRRLTGGEVYGVPYRCLLNDTIENLIAAGRCISASFEAQGAIRVTPIAGAIGQAAGVAAGMAAAEKKLPAELSASELRKNLISQGAFLLPEEEEHEENV</sequence>
<keyword evidence="7" id="KW-1185">Reference proteome</keyword>
<proteinExistence type="predicted"/>
<dbReference type="GO" id="GO:0016491">
    <property type="term" value="F:oxidoreductase activity"/>
    <property type="evidence" value="ECO:0007669"/>
    <property type="project" value="UniProtKB-KW"/>
</dbReference>
<dbReference type="GO" id="GO:0051539">
    <property type="term" value="F:4 iron, 4 sulfur cluster binding"/>
    <property type="evidence" value="ECO:0007669"/>
    <property type="project" value="UniProtKB-KW"/>
</dbReference>
<dbReference type="PANTHER" id="PTHR43498">
    <property type="entry name" value="FERREDOXIN:COB-COM HETERODISULFIDE REDUCTASE SUBUNIT A"/>
    <property type="match status" value="1"/>
</dbReference>
<evidence type="ECO:0000256" key="5">
    <source>
        <dbReference type="ARBA" id="ARBA00023014"/>
    </source>
</evidence>
<protein>
    <submittedName>
        <fullName evidence="6">FAD-dependent oxidoreductase</fullName>
    </submittedName>
</protein>
<dbReference type="AlphaFoldDB" id="A0A9D5R973"/>
<gene>
    <name evidence="6" type="ORF">INF28_06940</name>
</gene>
<dbReference type="GO" id="GO:0046872">
    <property type="term" value="F:metal ion binding"/>
    <property type="evidence" value="ECO:0007669"/>
    <property type="project" value="UniProtKB-KW"/>
</dbReference>
<keyword evidence="3" id="KW-0560">Oxidoreductase</keyword>
<evidence type="ECO:0000313" key="6">
    <source>
        <dbReference type="EMBL" id="MBE5040194.1"/>
    </source>
</evidence>
<accession>A0A9D5R973</accession>
<name>A0A9D5R973_9FIRM</name>
<dbReference type="Pfam" id="PF12831">
    <property type="entry name" value="FAD_oxidored"/>
    <property type="match status" value="1"/>
</dbReference>
<dbReference type="Gene3D" id="3.50.50.60">
    <property type="entry name" value="FAD/NAD(P)-binding domain"/>
    <property type="match status" value="1"/>
</dbReference>
<dbReference type="Proteomes" id="UP000806542">
    <property type="component" value="Unassembled WGS sequence"/>
</dbReference>
<evidence type="ECO:0000256" key="3">
    <source>
        <dbReference type="ARBA" id="ARBA00023002"/>
    </source>
</evidence>